<dbReference type="PANTHER" id="PTHR31044">
    <property type="entry name" value="BETA-1,3 GLUCANASE"/>
    <property type="match status" value="1"/>
</dbReference>
<evidence type="ECO:0000256" key="2">
    <source>
        <dbReference type="ARBA" id="ARBA00022475"/>
    </source>
</evidence>
<evidence type="ECO:0000256" key="9">
    <source>
        <dbReference type="SAM" id="MobiDB-lite"/>
    </source>
</evidence>
<dbReference type="GO" id="GO:0098552">
    <property type="term" value="C:side of membrane"/>
    <property type="evidence" value="ECO:0007669"/>
    <property type="project" value="UniProtKB-KW"/>
</dbReference>
<dbReference type="PANTHER" id="PTHR31044:SF118">
    <property type="entry name" value="MAJOR POLLEN ALLERGEN OLE E 10-LIKE"/>
    <property type="match status" value="1"/>
</dbReference>
<feature type="compositionally biased region" description="Pro residues" evidence="9">
    <location>
        <begin position="106"/>
        <end position="118"/>
    </location>
</feature>
<protein>
    <recommendedName>
        <fullName evidence="11">X8 domain-containing protein</fullName>
    </recommendedName>
</protein>
<dbReference type="EMBL" id="JBJKBG010000001">
    <property type="protein sequence ID" value="KAL3753147.1"/>
    <property type="molecule type" value="Genomic_DNA"/>
</dbReference>
<evidence type="ECO:0000313" key="12">
    <source>
        <dbReference type="EMBL" id="KAL3753147.1"/>
    </source>
</evidence>
<dbReference type="InterPro" id="IPR044788">
    <property type="entry name" value="X8_dom_prot"/>
</dbReference>
<dbReference type="Gene3D" id="1.20.58.1040">
    <property type="match status" value="1"/>
</dbReference>
<evidence type="ECO:0000256" key="5">
    <source>
        <dbReference type="ARBA" id="ARBA00023136"/>
    </source>
</evidence>
<feature type="chain" id="PRO_5044806589" description="X8 domain-containing protein" evidence="10">
    <location>
        <begin position="29"/>
        <end position="271"/>
    </location>
</feature>
<dbReference type="Proteomes" id="UP001634007">
    <property type="component" value="Unassembled WGS sequence"/>
</dbReference>
<evidence type="ECO:0000256" key="6">
    <source>
        <dbReference type="ARBA" id="ARBA00023157"/>
    </source>
</evidence>
<proteinExistence type="predicted"/>
<dbReference type="GO" id="GO:0005886">
    <property type="term" value="C:plasma membrane"/>
    <property type="evidence" value="ECO:0007669"/>
    <property type="project" value="UniProtKB-SubCell"/>
</dbReference>
<reference evidence="12 13" key="1">
    <citation type="submission" date="2024-11" db="EMBL/GenBank/DDBJ databases">
        <title>Chromosome-level genome assembly of Eucalyptus globulus Labill. provides insights into its genome evolution.</title>
        <authorList>
            <person name="Li X."/>
        </authorList>
    </citation>
    <scope>NUCLEOTIDE SEQUENCE [LARGE SCALE GENOMIC DNA]</scope>
    <source>
        <strain evidence="12">CL2024</strain>
        <tissue evidence="12">Fresh tender leaves</tissue>
    </source>
</reference>
<evidence type="ECO:0000256" key="7">
    <source>
        <dbReference type="ARBA" id="ARBA00023180"/>
    </source>
</evidence>
<evidence type="ECO:0000256" key="1">
    <source>
        <dbReference type="ARBA" id="ARBA00004609"/>
    </source>
</evidence>
<keyword evidence="7" id="KW-0325">Glycoprotein</keyword>
<feature type="signal peptide" evidence="10">
    <location>
        <begin position="1"/>
        <end position="28"/>
    </location>
</feature>
<evidence type="ECO:0000256" key="3">
    <source>
        <dbReference type="ARBA" id="ARBA00022622"/>
    </source>
</evidence>
<evidence type="ECO:0000256" key="10">
    <source>
        <dbReference type="SAM" id="SignalP"/>
    </source>
</evidence>
<dbReference type="InterPro" id="IPR012946">
    <property type="entry name" value="X8"/>
</dbReference>
<dbReference type="SMART" id="SM00768">
    <property type="entry name" value="X8"/>
    <property type="match status" value="1"/>
</dbReference>
<dbReference type="FunFam" id="1.20.58.1040:FF:000001">
    <property type="entry name" value="Glucan endo-1,3-beta-glucosidase 4"/>
    <property type="match status" value="1"/>
</dbReference>
<evidence type="ECO:0000259" key="11">
    <source>
        <dbReference type="SMART" id="SM00768"/>
    </source>
</evidence>
<feature type="region of interest" description="Disordered" evidence="9">
    <location>
        <begin position="91"/>
        <end position="173"/>
    </location>
</feature>
<keyword evidence="4 10" id="KW-0732">Signal</keyword>
<evidence type="ECO:0000256" key="4">
    <source>
        <dbReference type="ARBA" id="ARBA00022729"/>
    </source>
</evidence>
<feature type="domain" description="X8" evidence="11">
    <location>
        <begin position="184"/>
        <end position="268"/>
    </location>
</feature>
<organism evidence="12 13">
    <name type="scientific">Eucalyptus globulus</name>
    <name type="common">Tasmanian blue gum</name>
    <dbReference type="NCBI Taxonomy" id="34317"/>
    <lineage>
        <taxon>Eukaryota</taxon>
        <taxon>Viridiplantae</taxon>
        <taxon>Streptophyta</taxon>
        <taxon>Embryophyta</taxon>
        <taxon>Tracheophyta</taxon>
        <taxon>Spermatophyta</taxon>
        <taxon>Magnoliopsida</taxon>
        <taxon>eudicotyledons</taxon>
        <taxon>Gunneridae</taxon>
        <taxon>Pentapetalae</taxon>
        <taxon>rosids</taxon>
        <taxon>malvids</taxon>
        <taxon>Myrtales</taxon>
        <taxon>Myrtaceae</taxon>
        <taxon>Myrtoideae</taxon>
        <taxon>Eucalypteae</taxon>
        <taxon>Eucalyptus</taxon>
    </lineage>
</organism>
<dbReference type="PRINTS" id="PR01217">
    <property type="entry name" value="PRICHEXTENSN"/>
</dbReference>
<accession>A0ABD3LP43</accession>
<dbReference type="Pfam" id="PF07983">
    <property type="entry name" value="X8"/>
    <property type="match status" value="1"/>
</dbReference>
<keyword evidence="5" id="KW-0472">Membrane</keyword>
<comment type="subcellular location">
    <subcellularLocation>
        <location evidence="1">Cell membrane</location>
        <topology evidence="1">Lipid-anchor</topology>
        <topology evidence="1">GPI-anchor</topology>
    </subcellularLocation>
</comment>
<comment type="caution">
    <text evidence="12">The sequence shown here is derived from an EMBL/GenBank/DDBJ whole genome shotgun (WGS) entry which is preliminary data.</text>
</comment>
<keyword evidence="13" id="KW-1185">Reference proteome</keyword>
<dbReference type="GO" id="GO:0009506">
    <property type="term" value="C:plasmodesma"/>
    <property type="evidence" value="ECO:0007669"/>
    <property type="project" value="UniProtKB-ARBA"/>
</dbReference>
<dbReference type="AlphaFoldDB" id="A0ABD3LP43"/>
<keyword evidence="6" id="KW-1015">Disulfide bond</keyword>
<sequence>MAFGGLRSSILVACIVVMAGTGFTLCEARSFGMSTLQGGEIPEDSGIQPMEELEISCETDVGAPLNSPNSHPYITVPHFALPPLDSMAPIPPPPYRITTPPYGSITPPPSVPAKTPSPPKHKPSPSPTEFGYSPPGSLRPCSPKLAPSSPKLAPTPPKLALSPPHYSPPVGHPPAPPKAHVYAVWCVAKPTVPDSIIQVAMDYACGAGANCKPIQPNGVCYQPDTLLAHASYAFNSYWQKRKEAGGTCDFGGTAMLVTVDPSYNGCHFDYT</sequence>
<keyword evidence="8" id="KW-0449">Lipoprotein</keyword>
<gene>
    <name evidence="12" type="ORF">ACJRO7_000532</name>
</gene>
<evidence type="ECO:0000256" key="8">
    <source>
        <dbReference type="ARBA" id="ARBA00023288"/>
    </source>
</evidence>
<evidence type="ECO:0000313" key="13">
    <source>
        <dbReference type="Proteomes" id="UP001634007"/>
    </source>
</evidence>
<feature type="compositionally biased region" description="Low complexity" evidence="9">
    <location>
        <begin position="145"/>
        <end position="164"/>
    </location>
</feature>
<name>A0ABD3LP43_EUCGL</name>
<keyword evidence="3" id="KW-0336">GPI-anchor</keyword>
<keyword evidence="2" id="KW-1003">Cell membrane</keyword>